<evidence type="ECO:0000313" key="3">
    <source>
        <dbReference type="RefSeq" id="XP_030080813.1"/>
    </source>
</evidence>
<proteinExistence type="predicted"/>
<name>A0A6J2SSR8_DROHY</name>
<evidence type="ECO:0000313" key="2">
    <source>
        <dbReference type="Proteomes" id="UP000504633"/>
    </source>
</evidence>
<evidence type="ECO:0000256" key="1">
    <source>
        <dbReference type="SAM" id="MobiDB-lite"/>
    </source>
</evidence>
<dbReference type="OMA" id="QRLEYYI"/>
<organism evidence="2 3">
    <name type="scientific">Drosophila hydei</name>
    <name type="common">Fruit fly</name>
    <dbReference type="NCBI Taxonomy" id="7224"/>
    <lineage>
        <taxon>Eukaryota</taxon>
        <taxon>Metazoa</taxon>
        <taxon>Ecdysozoa</taxon>
        <taxon>Arthropoda</taxon>
        <taxon>Hexapoda</taxon>
        <taxon>Insecta</taxon>
        <taxon>Pterygota</taxon>
        <taxon>Neoptera</taxon>
        <taxon>Endopterygota</taxon>
        <taxon>Diptera</taxon>
        <taxon>Brachycera</taxon>
        <taxon>Muscomorpha</taxon>
        <taxon>Ephydroidea</taxon>
        <taxon>Drosophilidae</taxon>
        <taxon>Drosophila</taxon>
    </lineage>
</organism>
<reference evidence="3" key="1">
    <citation type="submission" date="2025-08" db="UniProtKB">
        <authorList>
            <consortium name="RefSeq"/>
        </authorList>
    </citation>
    <scope>IDENTIFICATION</scope>
    <source>
        <strain evidence="3">15085-1641.00</strain>
        <tissue evidence="3">Whole body</tissue>
    </source>
</reference>
<dbReference type="AlphaFoldDB" id="A0A6J2SSR8"/>
<protein>
    <submittedName>
        <fullName evidence="3">Uncharacterized protein LOC115483353 isoform X1</fullName>
    </submittedName>
</protein>
<keyword evidence="2" id="KW-1185">Reference proteome</keyword>
<feature type="region of interest" description="Disordered" evidence="1">
    <location>
        <begin position="91"/>
        <end position="111"/>
    </location>
</feature>
<accession>A0A6J2SSR8</accession>
<dbReference type="Proteomes" id="UP000504633">
    <property type="component" value="Unplaced"/>
</dbReference>
<sequence length="267" mass="30860">MDPNYILSRFFTCIIILSHIDAKPLFNLEPNIKTVISRQNVDTPSENISGDQEVVKKNVILRLSKSGLKQGGAAAAEPALKPEVQTLAVESRADRQQHATGHTTKQTTEVKEERETEWTISIPRFKLDAMGKWMYNPWGVTYGQVWEDTRFNVNAVVTIPRITKADSPQQNYYPEDNNLGEVCAGRSTVYNVPKIKDWLTIFPYGSVHDNRPIMNDLRRNLFKKGNAEQCHTKDFVQFREFQECMLRRNQRLEYYIPKYPLHQLVKS</sequence>
<dbReference type="GeneID" id="115483353"/>
<dbReference type="OrthoDB" id="7882950at2759"/>
<dbReference type="KEGG" id="dhe:115483353"/>
<feature type="compositionally biased region" description="Polar residues" evidence="1">
    <location>
        <begin position="98"/>
        <end position="107"/>
    </location>
</feature>
<gene>
    <name evidence="3" type="primary">LOC115483353</name>
</gene>
<dbReference type="RefSeq" id="XP_030080813.1">
    <property type="nucleotide sequence ID" value="XM_030224953.1"/>
</dbReference>